<feature type="transmembrane region" description="Helical" evidence="1">
    <location>
        <begin position="216"/>
        <end position="239"/>
    </location>
</feature>
<keyword evidence="1" id="KW-1133">Transmembrane helix</keyword>
<dbReference type="RefSeq" id="WP_121934205.1">
    <property type="nucleotide sequence ID" value="NZ_RDOJ01000005.1"/>
</dbReference>
<evidence type="ECO:0000313" key="3">
    <source>
        <dbReference type="Proteomes" id="UP000275348"/>
    </source>
</evidence>
<feature type="transmembrane region" description="Helical" evidence="1">
    <location>
        <begin position="293"/>
        <end position="313"/>
    </location>
</feature>
<dbReference type="InterPro" id="IPR022134">
    <property type="entry name" value="DUF3667"/>
</dbReference>
<dbReference type="Proteomes" id="UP000275348">
    <property type="component" value="Unassembled WGS sequence"/>
</dbReference>
<accession>A0A3L9MJQ0</accession>
<keyword evidence="1" id="KW-0472">Membrane</keyword>
<comment type="caution">
    <text evidence="2">The sequence shown here is derived from an EMBL/GenBank/DDBJ whole genome shotgun (WGS) entry which is preliminary data.</text>
</comment>
<proteinExistence type="predicted"/>
<feature type="transmembrane region" description="Helical" evidence="1">
    <location>
        <begin position="88"/>
        <end position="107"/>
    </location>
</feature>
<feature type="transmembrane region" description="Helical" evidence="1">
    <location>
        <begin position="186"/>
        <end position="204"/>
    </location>
</feature>
<evidence type="ECO:0000313" key="2">
    <source>
        <dbReference type="EMBL" id="RLZ11524.1"/>
    </source>
</evidence>
<reference evidence="2 3" key="1">
    <citation type="submission" date="2018-10" db="EMBL/GenBank/DDBJ databases">
        <authorList>
            <person name="Chen X."/>
        </authorList>
    </citation>
    <scope>NUCLEOTIDE SEQUENCE [LARGE SCALE GENOMIC DNA]</scope>
    <source>
        <strain evidence="2 3">YIM 102668</strain>
    </source>
</reference>
<dbReference type="AlphaFoldDB" id="A0A3L9MJQ0"/>
<name>A0A3L9MJQ0_9FLAO</name>
<evidence type="ECO:0000256" key="1">
    <source>
        <dbReference type="SAM" id="Phobius"/>
    </source>
</evidence>
<keyword evidence="3" id="KW-1185">Reference proteome</keyword>
<organism evidence="2 3">
    <name type="scientific">Faecalibacter macacae</name>
    <dbReference type="NCBI Taxonomy" id="1859289"/>
    <lineage>
        <taxon>Bacteria</taxon>
        <taxon>Pseudomonadati</taxon>
        <taxon>Bacteroidota</taxon>
        <taxon>Flavobacteriia</taxon>
        <taxon>Flavobacteriales</taxon>
        <taxon>Weeksellaceae</taxon>
        <taxon>Faecalibacter</taxon>
    </lineage>
</organism>
<dbReference type="Pfam" id="PF12412">
    <property type="entry name" value="DUF3667"/>
    <property type="match status" value="1"/>
</dbReference>
<keyword evidence="1" id="KW-0812">Transmembrane</keyword>
<sequence>MSHHQLREESNCLNCNYQVERRFCSNCGQENTENRPPYHYLFTHFLEDFTHYDGQFWDTFKVLFLKPGVLIETYLRGKRNFYVSPVKLYIFISFLTFFIPPIVSSLFHHKETFTINIQTDSGVEEQDFADILSNELSAIKESNEKETFVDKFFFEPFAEKYIELSHHGYNKEQIADKFANSFMHNLPRALFIYLPIFAFIMWLFHNKKKWFYYDHGIFTLYFFCFVLLVCMFSIIESYINDTILKTPIGSMWTFVFDFFDYFSIVLIFIYFFMALKRVYKENLIKVILKGTSILFISLSIFSLLLACLILITLKVTH</sequence>
<dbReference type="OrthoDB" id="675873at2"/>
<dbReference type="EMBL" id="RDOJ01000005">
    <property type="protein sequence ID" value="RLZ11524.1"/>
    <property type="molecule type" value="Genomic_DNA"/>
</dbReference>
<feature type="transmembrane region" description="Helical" evidence="1">
    <location>
        <begin position="251"/>
        <end position="272"/>
    </location>
</feature>
<gene>
    <name evidence="2" type="ORF">EAH69_05650</name>
</gene>
<protein>
    <submittedName>
        <fullName evidence="2">DUF3667 domain-containing protein</fullName>
    </submittedName>
</protein>